<protein>
    <submittedName>
        <fullName evidence="2">Uncharacterized protein</fullName>
    </submittedName>
</protein>
<evidence type="ECO:0000313" key="2">
    <source>
        <dbReference type="EMBL" id="RVW20714.1"/>
    </source>
</evidence>
<dbReference type="Proteomes" id="UP000288805">
    <property type="component" value="Unassembled WGS sequence"/>
</dbReference>
<organism evidence="2 3">
    <name type="scientific">Vitis vinifera</name>
    <name type="common">Grape</name>
    <dbReference type="NCBI Taxonomy" id="29760"/>
    <lineage>
        <taxon>Eukaryota</taxon>
        <taxon>Viridiplantae</taxon>
        <taxon>Streptophyta</taxon>
        <taxon>Embryophyta</taxon>
        <taxon>Tracheophyta</taxon>
        <taxon>Spermatophyta</taxon>
        <taxon>Magnoliopsida</taxon>
        <taxon>eudicotyledons</taxon>
        <taxon>Gunneridae</taxon>
        <taxon>Pentapetalae</taxon>
        <taxon>rosids</taxon>
        <taxon>Vitales</taxon>
        <taxon>Vitaceae</taxon>
        <taxon>Viteae</taxon>
        <taxon>Vitis</taxon>
    </lineage>
</organism>
<proteinExistence type="predicted"/>
<evidence type="ECO:0000256" key="1">
    <source>
        <dbReference type="SAM" id="MobiDB-lite"/>
    </source>
</evidence>
<evidence type="ECO:0000313" key="3">
    <source>
        <dbReference type="Proteomes" id="UP000288805"/>
    </source>
</evidence>
<name>A0A438CBT9_VITVI</name>
<comment type="caution">
    <text evidence="2">The sequence shown here is derived from an EMBL/GenBank/DDBJ whole genome shotgun (WGS) entry which is preliminary data.</text>
</comment>
<sequence>MSTPSKSCSSTMGDEGYFDWHALLVADSQEVNKRTPGKMKSRMKAQTSLVSQQREGAIRSPNYQMQCAQGLGLGPPT</sequence>
<gene>
    <name evidence="2" type="ORF">CK203_115920</name>
</gene>
<dbReference type="AlphaFoldDB" id="A0A438CBT9"/>
<feature type="region of interest" description="Disordered" evidence="1">
    <location>
        <begin position="52"/>
        <end position="77"/>
    </location>
</feature>
<accession>A0A438CBT9</accession>
<reference evidence="2 3" key="1">
    <citation type="journal article" date="2018" name="PLoS Genet.">
        <title>Population sequencing reveals clonal diversity and ancestral inbreeding in the grapevine cultivar Chardonnay.</title>
        <authorList>
            <person name="Roach M.J."/>
            <person name="Johnson D.L."/>
            <person name="Bohlmann J."/>
            <person name="van Vuuren H.J."/>
            <person name="Jones S.J."/>
            <person name="Pretorius I.S."/>
            <person name="Schmidt S.A."/>
            <person name="Borneman A.R."/>
        </authorList>
    </citation>
    <scope>NUCLEOTIDE SEQUENCE [LARGE SCALE GENOMIC DNA]</scope>
    <source>
        <strain evidence="3">cv. Chardonnay</strain>
        <tissue evidence="2">Leaf</tissue>
    </source>
</reference>
<dbReference type="EMBL" id="QGNW01002344">
    <property type="protein sequence ID" value="RVW20714.1"/>
    <property type="molecule type" value="Genomic_DNA"/>
</dbReference>